<keyword evidence="4" id="KW-0175">Coiled coil</keyword>
<dbReference type="InterPro" id="IPR036790">
    <property type="entry name" value="Frizzled_dom_sf"/>
</dbReference>
<evidence type="ECO:0000256" key="5">
    <source>
        <dbReference type="ARBA" id="ARBA00023128"/>
    </source>
</evidence>
<organism evidence="14 15">
    <name type="scientific">Crassostrea virginica</name>
    <name type="common">Eastern oyster</name>
    <dbReference type="NCBI Taxonomy" id="6565"/>
    <lineage>
        <taxon>Eukaryota</taxon>
        <taxon>Metazoa</taxon>
        <taxon>Spiralia</taxon>
        <taxon>Lophotrochozoa</taxon>
        <taxon>Mollusca</taxon>
        <taxon>Bivalvia</taxon>
        <taxon>Autobranchia</taxon>
        <taxon>Pteriomorphia</taxon>
        <taxon>Ostreida</taxon>
        <taxon>Ostreoidea</taxon>
        <taxon>Ostreidae</taxon>
        <taxon>Crassostrea</taxon>
    </lineage>
</organism>
<dbReference type="SUPFAM" id="SSF63501">
    <property type="entry name" value="Frizzled cysteine-rich domain"/>
    <property type="match status" value="1"/>
</dbReference>
<evidence type="ECO:0000256" key="2">
    <source>
        <dbReference type="ARBA" id="ARBA00022946"/>
    </source>
</evidence>
<dbReference type="PANTHER" id="PTHR11362">
    <property type="entry name" value="PHOSPHATIDYLETHANOLAMINE-BINDING PROTEIN"/>
    <property type="match status" value="1"/>
</dbReference>
<keyword evidence="6 11" id="KW-1015">Disulfide bond</keyword>
<dbReference type="SUPFAM" id="SSF49777">
    <property type="entry name" value="PEBP-like"/>
    <property type="match status" value="2"/>
</dbReference>
<comment type="similarity">
    <text evidence="8">Belongs to the phosphatidylethanolamine-binding protein family. Mitochondrion-specific ribosomal protein mL38 subfamily.</text>
</comment>
<keyword evidence="7" id="KW-0687">Ribonucleoprotein</keyword>
<feature type="signal peptide" evidence="12">
    <location>
        <begin position="1"/>
        <end position="18"/>
    </location>
</feature>
<sequence length="617" mass="68516">METIQCFLTFVIPILTSATDHCIPLRNDKCSQELGSYNFTTFPNALGLSDYTSASLEFQKFQNLIESSCSKSLLPFLCSAYFPKCDPQMSSVLPPCATECVKSMAECSFLFSFYGFQWPASLSCDKFDDGRHCPREIRSASCSNEVKKYTEKPCLHYIKEAALDTTAYWFGTNYSLLCPKGSATSFNCTNTREGTADSLASRMQLDLTQLDRTVNITYTHGEGSYLSCGSKVTVWNGNYIEVNPGDGEYKAYDVHLFPRIQWHAAKSELDTLIIYDAGNLYVHGIYVNIAGGVVSSGQIVKPYLSPIPPQTHANPFVFLVFKQPSSVSLSDATKQQLQQTTDLQTVVKALQLRGPVGMNWINVVRDAYAIESLKKLHIANLCPYLETEVILKHKRPFIEADTVLDVSLSVTFSPETITYDSCCSTHTEAAKTITLDSLAPTYVSTADTRTNATPSISFSKAGLISANRITDKYTLICLDPDASQSYAPIIHWMVTDIPDGSLQNGHTVLSYRGPMPPAGKNHTYYFLLYKQAIPLGGITITGYVGQHCQERCHFEINRFVADYQLKLSGARWMIAHNDAYVRHLYVTERGMDEHAVCHGITGFPANCHESVIVVGKK</sequence>
<evidence type="ECO:0000256" key="10">
    <source>
        <dbReference type="ARBA" id="ARBA00041206"/>
    </source>
</evidence>
<keyword evidence="5" id="KW-0496">Mitochondrion</keyword>
<dbReference type="PANTHER" id="PTHR11362:SF133">
    <property type="entry name" value="LARGE RIBOSOMAL SUBUNIT PROTEIN ML38"/>
    <property type="match status" value="1"/>
</dbReference>
<dbReference type="RefSeq" id="XP_022343632.1">
    <property type="nucleotide sequence ID" value="XM_022487924.1"/>
</dbReference>
<accession>A0A8B8EUM7</accession>
<dbReference type="Proteomes" id="UP000694844">
    <property type="component" value="Chromosome 5"/>
</dbReference>
<evidence type="ECO:0000256" key="9">
    <source>
        <dbReference type="ARBA" id="ARBA00039444"/>
    </source>
</evidence>
<feature type="domain" description="FZ" evidence="13">
    <location>
        <begin position="17"/>
        <end position="145"/>
    </location>
</feature>
<feature type="disulfide bond" evidence="11">
    <location>
        <begin position="100"/>
        <end position="124"/>
    </location>
</feature>
<comment type="caution">
    <text evidence="11">Lacks conserved residue(s) required for the propagation of feature annotation.</text>
</comment>
<evidence type="ECO:0000256" key="11">
    <source>
        <dbReference type="PROSITE-ProRule" id="PRU00090"/>
    </source>
</evidence>
<dbReference type="Gene3D" id="3.90.280.10">
    <property type="entry name" value="PEBP-like"/>
    <property type="match status" value="2"/>
</dbReference>
<dbReference type="AlphaFoldDB" id="A0A8B8EUM7"/>
<keyword evidence="2" id="KW-0809">Transit peptide</keyword>
<dbReference type="GeneID" id="111136806"/>
<dbReference type="OrthoDB" id="2506647at2759"/>
<dbReference type="InterPro" id="IPR035810">
    <property type="entry name" value="PEBP_euk"/>
</dbReference>
<keyword evidence="12" id="KW-0732">Signal</keyword>
<comment type="subcellular location">
    <subcellularLocation>
        <location evidence="1">Mitochondrion</location>
    </subcellularLocation>
</comment>
<keyword evidence="3" id="KW-0689">Ribosomal protein</keyword>
<protein>
    <recommendedName>
        <fullName evidence="9">Large ribosomal subunit protein mL38</fullName>
    </recommendedName>
    <alternativeName>
        <fullName evidence="10">39S ribosomal protein L38, mitochondrial</fullName>
    </alternativeName>
</protein>
<dbReference type="Pfam" id="PF01161">
    <property type="entry name" value="PBP"/>
    <property type="match status" value="1"/>
</dbReference>
<dbReference type="InterPro" id="IPR036610">
    <property type="entry name" value="PEBP-like_sf"/>
</dbReference>
<dbReference type="InterPro" id="IPR008914">
    <property type="entry name" value="PEBP"/>
</dbReference>
<keyword evidence="14" id="KW-1185">Reference proteome</keyword>
<evidence type="ECO:0000256" key="8">
    <source>
        <dbReference type="ARBA" id="ARBA00038016"/>
    </source>
</evidence>
<evidence type="ECO:0000256" key="7">
    <source>
        <dbReference type="ARBA" id="ARBA00023274"/>
    </source>
</evidence>
<dbReference type="Gene3D" id="1.10.2000.10">
    <property type="entry name" value="Frizzled cysteine-rich domain"/>
    <property type="match status" value="1"/>
</dbReference>
<evidence type="ECO:0000256" key="1">
    <source>
        <dbReference type="ARBA" id="ARBA00004173"/>
    </source>
</evidence>
<dbReference type="GO" id="GO:0005762">
    <property type="term" value="C:mitochondrial large ribosomal subunit"/>
    <property type="evidence" value="ECO:0007669"/>
    <property type="project" value="TreeGrafter"/>
</dbReference>
<evidence type="ECO:0000313" key="14">
    <source>
        <dbReference type="Proteomes" id="UP000694844"/>
    </source>
</evidence>
<feature type="chain" id="PRO_5034554708" description="Large ribosomal subunit protein mL38" evidence="12">
    <location>
        <begin position="19"/>
        <end position="617"/>
    </location>
</feature>
<dbReference type="CDD" id="cd07066">
    <property type="entry name" value="CRD_FZ"/>
    <property type="match status" value="1"/>
</dbReference>
<dbReference type="PROSITE" id="PS50038">
    <property type="entry name" value="FZ"/>
    <property type="match status" value="1"/>
</dbReference>
<reference evidence="15" key="1">
    <citation type="submission" date="2025-08" db="UniProtKB">
        <authorList>
            <consortium name="RefSeq"/>
        </authorList>
    </citation>
    <scope>IDENTIFICATION</scope>
    <source>
        <tissue evidence="15">Whole sample</tissue>
    </source>
</reference>
<evidence type="ECO:0000256" key="6">
    <source>
        <dbReference type="ARBA" id="ARBA00023157"/>
    </source>
</evidence>
<name>A0A8B8EUM7_CRAVI</name>
<dbReference type="InterPro" id="IPR020067">
    <property type="entry name" value="Frizzled_dom"/>
</dbReference>
<evidence type="ECO:0000256" key="3">
    <source>
        <dbReference type="ARBA" id="ARBA00022980"/>
    </source>
</evidence>
<gene>
    <name evidence="15" type="primary">LOC111136806</name>
</gene>
<dbReference type="Pfam" id="PF01392">
    <property type="entry name" value="Fz"/>
    <property type="match status" value="1"/>
</dbReference>
<evidence type="ECO:0000259" key="13">
    <source>
        <dbReference type="PROSITE" id="PS50038"/>
    </source>
</evidence>
<proteinExistence type="inferred from homology"/>
<evidence type="ECO:0000313" key="15">
    <source>
        <dbReference type="RefSeq" id="XP_022343632.1"/>
    </source>
</evidence>
<feature type="disulfide bond" evidence="11">
    <location>
        <begin position="69"/>
        <end position="107"/>
    </location>
</feature>
<dbReference type="KEGG" id="cvn:111136806"/>
<evidence type="ECO:0000256" key="12">
    <source>
        <dbReference type="SAM" id="SignalP"/>
    </source>
</evidence>
<dbReference type="CDD" id="cd00866">
    <property type="entry name" value="PEBP_euk"/>
    <property type="match status" value="1"/>
</dbReference>
<dbReference type="SMART" id="SM00063">
    <property type="entry name" value="FRI"/>
    <property type="match status" value="1"/>
</dbReference>
<evidence type="ECO:0000256" key="4">
    <source>
        <dbReference type="ARBA" id="ARBA00023054"/>
    </source>
</evidence>